<dbReference type="EMBL" id="SRPW01000432">
    <property type="protein sequence ID" value="KAG6014672.1"/>
    <property type="molecule type" value="Genomic_DNA"/>
</dbReference>
<comment type="function">
    <text evidence="8">Catalyzes the hydroxylation of 2-polyprenyl-3-methyl-6-methoxy-1,4-benzoquinol (DMQH2) during ubiquinone biosynthesis. Has also a structural role in the COQ enzyme complex, stabilizing other COQ polypeptides.</text>
</comment>
<keyword evidence="11" id="KW-1185">Reference proteome</keyword>
<dbReference type="OrthoDB" id="275371at2759"/>
<evidence type="ECO:0000256" key="9">
    <source>
        <dbReference type="SAM" id="MobiDB-lite"/>
    </source>
</evidence>
<feature type="binding site" evidence="8">
    <location>
        <position position="341"/>
    </location>
    <ligand>
        <name>Fe cation</name>
        <dbReference type="ChEBI" id="CHEBI:24875"/>
        <label>2</label>
    </ligand>
</feature>
<dbReference type="GO" id="GO:0016709">
    <property type="term" value="F:oxidoreductase activity, acting on paired donors, with incorporation or reduction of molecular oxygen, NAD(P)H as one donor, and incorporation of one atom of oxygen"/>
    <property type="evidence" value="ECO:0007669"/>
    <property type="project" value="UniProtKB-UniRule"/>
</dbReference>
<comment type="similarity">
    <text evidence="8">Belongs to the COQ7 family.</text>
</comment>
<comment type="catalytic activity">
    <reaction evidence="8">
        <text>a 5-methoxy-2-methyl-3-(all-trans-polyprenyl)benzene-1,4-diol + AH2 + O2 = a 3-demethylubiquinol + A + H2O</text>
        <dbReference type="Rhea" id="RHEA:50908"/>
        <dbReference type="Rhea" id="RHEA-COMP:10859"/>
        <dbReference type="Rhea" id="RHEA-COMP:10914"/>
        <dbReference type="ChEBI" id="CHEBI:13193"/>
        <dbReference type="ChEBI" id="CHEBI:15377"/>
        <dbReference type="ChEBI" id="CHEBI:15379"/>
        <dbReference type="ChEBI" id="CHEBI:17499"/>
        <dbReference type="ChEBI" id="CHEBI:84167"/>
        <dbReference type="ChEBI" id="CHEBI:84422"/>
        <dbReference type="EC" id="1.14.99.60"/>
    </reaction>
</comment>
<evidence type="ECO:0000256" key="1">
    <source>
        <dbReference type="ARBA" id="ARBA00004749"/>
    </source>
</evidence>
<keyword evidence="3 8" id="KW-0479">Metal-binding</keyword>
<feature type="binding site" evidence="8">
    <location>
        <position position="344"/>
    </location>
    <ligand>
        <name>Fe cation</name>
        <dbReference type="ChEBI" id="CHEBI:24875"/>
        <label>2</label>
    </ligand>
</feature>
<feature type="binding site" evidence="8">
    <location>
        <position position="246"/>
    </location>
    <ligand>
        <name>Fe cation</name>
        <dbReference type="ChEBI" id="CHEBI:24875"/>
        <label>1</label>
    </ligand>
</feature>
<organism evidence="10 11">
    <name type="scientific">Claviceps pusilla</name>
    <dbReference type="NCBI Taxonomy" id="123648"/>
    <lineage>
        <taxon>Eukaryota</taxon>
        <taxon>Fungi</taxon>
        <taxon>Dikarya</taxon>
        <taxon>Ascomycota</taxon>
        <taxon>Pezizomycotina</taxon>
        <taxon>Sordariomycetes</taxon>
        <taxon>Hypocreomycetidae</taxon>
        <taxon>Hypocreales</taxon>
        <taxon>Clavicipitaceae</taxon>
        <taxon>Claviceps</taxon>
    </lineage>
</organism>
<comment type="caution">
    <text evidence="10">The sequence shown here is derived from an EMBL/GenBank/DDBJ whole genome shotgun (WGS) entry which is preliminary data.</text>
</comment>
<keyword evidence="2 8" id="KW-0831">Ubiquinone biosynthesis</keyword>
<feature type="binding site" evidence="8">
    <location>
        <position position="243"/>
    </location>
    <ligand>
        <name>Fe cation</name>
        <dbReference type="ChEBI" id="CHEBI:24875"/>
        <label>1</label>
    </ligand>
</feature>
<dbReference type="HAMAP" id="MF_01658">
    <property type="entry name" value="COQ7"/>
    <property type="match status" value="1"/>
</dbReference>
<dbReference type="SUPFAM" id="SSF47240">
    <property type="entry name" value="Ferritin-like"/>
    <property type="match status" value="1"/>
</dbReference>
<dbReference type="GO" id="GO:0046872">
    <property type="term" value="F:metal ion binding"/>
    <property type="evidence" value="ECO:0007669"/>
    <property type="project" value="UniProtKB-KW"/>
</dbReference>
<dbReference type="PANTHER" id="PTHR11237:SF4">
    <property type="entry name" value="5-DEMETHOXYUBIQUINONE HYDROXYLASE, MITOCHONDRIAL"/>
    <property type="match status" value="1"/>
</dbReference>
<keyword evidence="8" id="KW-0999">Mitochondrion inner membrane</keyword>
<dbReference type="EC" id="1.14.99.60" evidence="8"/>
<comment type="subcellular location">
    <subcellularLocation>
        <location evidence="8">Mitochondrion inner membrane</location>
        <topology evidence="8">Peripheral membrane protein</topology>
        <orientation evidence="8">Matrix side</orientation>
    </subcellularLocation>
</comment>
<dbReference type="Proteomes" id="UP000748025">
    <property type="component" value="Unassembled WGS sequence"/>
</dbReference>
<keyword evidence="4 8" id="KW-0560">Oxidoreductase</keyword>
<feature type="binding site" evidence="8">
    <location>
        <position position="341"/>
    </location>
    <ligand>
        <name>Fe cation</name>
        <dbReference type="ChEBI" id="CHEBI:24875"/>
        <label>1</label>
    </ligand>
</feature>
<evidence type="ECO:0000256" key="4">
    <source>
        <dbReference type="ARBA" id="ARBA00023002"/>
    </source>
</evidence>
<keyword evidence="5 8" id="KW-0408">Iron</keyword>
<dbReference type="GO" id="GO:0008682">
    <property type="term" value="F:3-demethoxyubiquinol 3-hydroxylase activity"/>
    <property type="evidence" value="ECO:0007669"/>
    <property type="project" value="UniProtKB-EC"/>
</dbReference>
<name>A0A9P7NEA9_9HYPO</name>
<dbReference type="GO" id="GO:0031314">
    <property type="term" value="C:extrinsic component of mitochondrial inner membrane"/>
    <property type="evidence" value="ECO:0007669"/>
    <property type="project" value="UniProtKB-UniRule"/>
</dbReference>
<feature type="compositionally biased region" description="Low complexity" evidence="9">
    <location>
        <begin position="170"/>
        <end position="183"/>
    </location>
</feature>
<comment type="cofactor">
    <cofactor evidence="8">
        <name>Fe cation</name>
        <dbReference type="ChEBI" id="CHEBI:24875"/>
    </cofactor>
    <text evidence="8">Binds 2 iron ions per subunit.</text>
</comment>
<proteinExistence type="inferred from homology"/>
<dbReference type="AlphaFoldDB" id="A0A9P7NEA9"/>
<dbReference type="GO" id="GO:0006744">
    <property type="term" value="P:ubiquinone biosynthetic process"/>
    <property type="evidence" value="ECO:0007669"/>
    <property type="project" value="UniProtKB-UniRule"/>
</dbReference>
<evidence type="ECO:0000256" key="8">
    <source>
        <dbReference type="HAMAP-Rule" id="MF_03194"/>
    </source>
</evidence>
<feature type="binding site" evidence="8">
    <location>
        <position position="295"/>
    </location>
    <ligand>
        <name>Fe cation</name>
        <dbReference type="ChEBI" id="CHEBI:24875"/>
        <label>2</label>
    </ligand>
</feature>
<accession>A0A9P7NEA9</accession>
<dbReference type="Pfam" id="PF03232">
    <property type="entry name" value="COQ7"/>
    <property type="match status" value="1"/>
</dbReference>
<feature type="binding site" evidence="8">
    <location>
        <position position="243"/>
    </location>
    <ligand>
        <name>Fe cation</name>
        <dbReference type="ChEBI" id="CHEBI:24875"/>
        <label>2</label>
    </ligand>
</feature>
<dbReference type="CDD" id="cd01042">
    <property type="entry name" value="DMQH"/>
    <property type="match status" value="1"/>
</dbReference>
<evidence type="ECO:0000313" key="11">
    <source>
        <dbReference type="Proteomes" id="UP000748025"/>
    </source>
</evidence>
<gene>
    <name evidence="8" type="primary">COQ7</name>
    <name evidence="10" type="ORF">E4U43_006288</name>
</gene>
<keyword evidence="7 8" id="KW-0472">Membrane</keyword>
<dbReference type="PANTHER" id="PTHR11237">
    <property type="entry name" value="COENZYME Q10 BIOSYNTHESIS PROTEIN 7"/>
    <property type="match status" value="1"/>
</dbReference>
<keyword evidence="8" id="KW-0496">Mitochondrion</keyword>
<evidence type="ECO:0000256" key="2">
    <source>
        <dbReference type="ARBA" id="ARBA00022688"/>
    </source>
</evidence>
<evidence type="ECO:0000256" key="7">
    <source>
        <dbReference type="ARBA" id="ARBA00023136"/>
    </source>
</evidence>
<keyword evidence="6 8" id="KW-0503">Monooxygenase</keyword>
<evidence type="ECO:0000256" key="3">
    <source>
        <dbReference type="ARBA" id="ARBA00022723"/>
    </source>
</evidence>
<reference evidence="10" key="1">
    <citation type="journal article" date="2020" name="bioRxiv">
        <title>Whole genome comparisons of ergot fungi reveals the divergence and evolution of species within the genus Claviceps are the result of varying mechanisms driving genome evolution and host range expansion.</title>
        <authorList>
            <person name="Wyka S.A."/>
            <person name="Mondo S.J."/>
            <person name="Liu M."/>
            <person name="Dettman J."/>
            <person name="Nalam V."/>
            <person name="Broders K.D."/>
        </authorList>
    </citation>
    <scope>NUCLEOTIDE SEQUENCE</scope>
    <source>
        <strain evidence="10">CCC 602</strain>
    </source>
</reference>
<protein>
    <recommendedName>
        <fullName evidence="8">5-demethoxyubiquinone hydroxylase, mitochondrial</fullName>
        <shortName evidence="8">DMQ hydroxylase</shortName>
        <ecNumber evidence="8">1.14.99.60</ecNumber>
    </recommendedName>
    <alternativeName>
        <fullName evidence="8">Ubiquinone biosynthesis monooxygenase COQ7</fullName>
    </alternativeName>
</protein>
<evidence type="ECO:0000256" key="6">
    <source>
        <dbReference type="ARBA" id="ARBA00023033"/>
    </source>
</evidence>
<dbReference type="InterPro" id="IPR011566">
    <property type="entry name" value="Ubq_synth_Coq7"/>
</dbReference>
<dbReference type="InterPro" id="IPR009078">
    <property type="entry name" value="Ferritin-like_SF"/>
</dbReference>
<sequence>MKACTDVVWDEVAGERLAKNQEAPQAGVAKQASGAQDRALVSPLGKLRNNEPSPKVLQKWATDGTMQWRAQEMSWVLEAYPRHANAAHNGAPSRRTTSIGEAFVRSGNDAASTLSAHFSRPASEPHPEASQRHANLRHANSGRLSLSVTLRLVLVIPVVFTSVQAHHQASPASAAESPASDSPKGPEKLKPLTKQQREFLSSALRVNQAGELAATLIYTAQTPPLTRRHPHLRSLMAHMYDQEAGHFQTFNHLIHKHRVRPTALYPLWSVLATGLGWSTGLMGREAAMACTEAVETEIGDHYNSQIREMLAMMAQWREEGYDVSGEMSDLVSTLRRIRDEELEHLDHAVENDAKKAEPHWLLTGVIRAGCRGAIWVSERV</sequence>
<feature type="region of interest" description="Disordered" evidence="9">
    <location>
        <begin position="170"/>
        <end position="189"/>
    </location>
</feature>
<comment type="subunit">
    <text evidence="8">Component of a multi-subunit COQ enzyme complex, composed of at least COQ3, COQ4, COQ5, COQ6, COQ7 and COQ9.</text>
</comment>
<evidence type="ECO:0000313" key="10">
    <source>
        <dbReference type="EMBL" id="KAG6014672.1"/>
    </source>
</evidence>
<evidence type="ECO:0000256" key="5">
    <source>
        <dbReference type="ARBA" id="ARBA00023004"/>
    </source>
</evidence>
<feature type="binding site" evidence="8">
    <location>
        <position position="211"/>
    </location>
    <ligand>
        <name>Fe cation</name>
        <dbReference type="ChEBI" id="CHEBI:24875"/>
        <label>1</label>
    </ligand>
</feature>
<comment type="pathway">
    <text evidence="1 8">Cofactor biosynthesis; ubiquinone biosynthesis.</text>
</comment>